<feature type="region of interest" description="Disordered" evidence="1">
    <location>
        <begin position="26"/>
        <end position="63"/>
    </location>
</feature>
<evidence type="ECO:0000256" key="1">
    <source>
        <dbReference type="SAM" id="MobiDB-lite"/>
    </source>
</evidence>
<dbReference type="AlphaFoldDB" id="A0A0D2NZ16"/>
<sequence length="172" mass="19526">MNSCLVFIGRSEISEQDRQPKILKTIHPDSHSENEQRLVATTQPSTPSTSGFQNPQTDEATDEGREQLYGEQMEPVIDDDTYVRNFVNAELALLKADPAQIFTKEYLRLREQASNNFDDLMPGLHDMPEDWPGIGLEHGLSRQHVAPTFWKECYTGGDRDESGRRKGTNDQC</sequence>
<feature type="compositionally biased region" description="Basic and acidic residues" evidence="1">
    <location>
        <begin position="26"/>
        <end position="36"/>
    </location>
</feature>
<evidence type="ECO:0000313" key="2">
    <source>
        <dbReference type="EMBL" id="KJA13655.1"/>
    </source>
</evidence>
<name>A0A0D2NZ16_HYPSF</name>
<proteinExistence type="predicted"/>
<dbReference type="EMBL" id="KN817724">
    <property type="protein sequence ID" value="KJA13655.1"/>
    <property type="molecule type" value="Genomic_DNA"/>
</dbReference>
<gene>
    <name evidence="2" type="ORF">HYPSUDRAFT_209356</name>
</gene>
<organism evidence="2 3">
    <name type="scientific">Hypholoma sublateritium (strain FD-334 SS-4)</name>
    <dbReference type="NCBI Taxonomy" id="945553"/>
    <lineage>
        <taxon>Eukaryota</taxon>
        <taxon>Fungi</taxon>
        <taxon>Dikarya</taxon>
        <taxon>Basidiomycota</taxon>
        <taxon>Agaricomycotina</taxon>
        <taxon>Agaricomycetes</taxon>
        <taxon>Agaricomycetidae</taxon>
        <taxon>Agaricales</taxon>
        <taxon>Agaricineae</taxon>
        <taxon>Strophariaceae</taxon>
        <taxon>Hypholoma</taxon>
    </lineage>
</organism>
<protein>
    <submittedName>
        <fullName evidence="2">Uncharacterized protein</fullName>
    </submittedName>
</protein>
<reference evidence="3" key="1">
    <citation type="submission" date="2014-04" db="EMBL/GenBank/DDBJ databases">
        <title>Evolutionary Origins and Diversification of the Mycorrhizal Mutualists.</title>
        <authorList>
            <consortium name="DOE Joint Genome Institute"/>
            <consortium name="Mycorrhizal Genomics Consortium"/>
            <person name="Kohler A."/>
            <person name="Kuo A."/>
            <person name="Nagy L.G."/>
            <person name="Floudas D."/>
            <person name="Copeland A."/>
            <person name="Barry K.W."/>
            <person name="Cichocki N."/>
            <person name="Veneault-Fourrey C."/>
            <person name="LaButti K."/>
            <person name="Lindquist E.A."/>
            <person name="Lipzen A."/>
            <person name="Lundell T."/>
            <person name="Morin E."/>
            <person name="Murat C."/>
            <person name="Riley R."/>
            <person name="Ohm R."/>
            <person name="Sun H."/>
            <person name="Tunlid A."/>
            <person name="Henrissat B."/>
            <person name="Grigoriev I.V."/>
            <person name="Hibbett D.S."/>
            <person name="Martin F."/>
        </authorList>
    </citation>
    <scope>NUCLEOTIDE SEQUENCE [LARGE SCALE GENOMIC DNA]</scope>
    <source>
        <strain evidence="3">FD-334 SS-4</strain>
    </source>
</reference>
<feature type="compositionally biased region" description="Polar residues" evidence="1">
    <location>
        <begin position="39"/>
        <end position="58"/>
    </location>
</feature>
<accession>A0A0D2NZ16</accession>
<dbReference type="Proteomes" id="UP000054270">
    <property type="component" value="Unassembled WGS sequence"/>
</dbReference>
<keyword evidence="3" id="KW-1185">Reference proteome</keyword>
<dbReference type="OrthoDB" id="10636324at2759"/>
<evidence type="ECO:0000313" key="3">
    <source>
        <dbReference type="Proteomes" id="UP000054270"/>
    </source>
</evidence>